<dbReference type="GO" id="GO:0005200">
    <property type="term" value="F:structural constituent of cytoskeleton"/>
    <property type="evidence" value="ECO:0007669"/>
    <property type="project" value="TreeGrafter"/>
</dbReference>
<dbReference type="InterPro" id="IPR041615">
    <property type="entry name" value="Desmoplakin_SH3"/>
</dbReference>
<dbReference type="InterPro" id="IPR049538">
    <property type="entry name" value="PCN-like_spectrin-like_rpt"/>
</dbReference>
<keyword evidence="6" id="KW-0009">Actin-binding</keyword>
<dbReference type="PROSITE" id="PS00020">
    <property type="entry name" value="ACTININ_2"/>
    <property type="match status" value="1"/>
</dbReference>
<dbReference type="Pfam" id="PF00307">
    <property type="entry name" value="CH"/>
    <property type="match status" value="2"/>
</dbReference>
<dbReference type="CDD" id="cd06503">
    <property type="entry name" value="ATP-synt_Fo_b"/>
    <property type="match status" value="1"/>
</dbReference>
<keyword evidence="7" id="KW-0966">Cell projection</keyword>
<dbReference type="GO" id="GO:0030506">
    <property type="term" value="F:ankyrin binding"/>
    <property type="evidence" value="ECO:0007669"/>
    <property type="project" value="TreeGrafter"/>
</dbReference>
<dbReference type="PANTHER" id="PTHR23169:SF20">
    <property type="entry name" value="PLECTIN"/>
    <property type="match status" value="1"/>
</dbReference>
<dbReference type="Proteomes" id="UP000518266">
    <property type="component" value="Unassembled WGS sequence"/>
</dbReference>
<dbReference type="FunFam" id="1.20.58.60:FF:000010">
    <property type="entry name" value="plectin isoform X2"/>
    <property type="match status" value="1"/>
</dbReference>
<dbReference type="InterPro" id="IPR041573">
    <property type="entry name" value="Desmoplakin_Spectrin-like"/>
</dbReference>
<proteinExistence type="predicted"/>
<dbReference type="EMBL" id="JAAKFY010000021">
    <property type="protein sequence ID" value="KAF3840137.1"/>
    <property type="molecule type" value="Genomic_DNA"/>
</dbReference>
<dbReference type="Gene3D" id="1.20.58.1060">
    <property type="match status" value="1"/>
</dbReference>
<evidence type="ECO:0000256" key="9">
    <source>
        <dbReference type="SAM" id="Coils"/>
    </source>
</evidence>
<evidence type="ECO:0000259" key="12">
    <source>
        <dbReference type="PROSITE" id="PS50021"/>
    </source>
</evidence>
<feature type="coiled-coil region" evidence="9">
    <location>
        <begin position="421"/>
        <end position="448"/>
    </location>
</feature>
<feature type="domain" description="Calponin-homology (CH)" evidence="12">
    <location>
        <begin position="66"/>
        <end position="169"/>
    </location>
</feature>
<dbReference type="Gene3D" id="2.30.30.40">
    <property type="entry name" value="SH3 Domains"/>
    <property type="match status" value="1"/>
</dbReference>
<comment type="subcellular location">
    <subcellularLocation>
        <location evidence="2">Cell projection</location>
    </subcellularLocation>
    <subcellularLocation>
        <location evidence="1">Cytoplasm</location>
        <location evidence="1">Cytoskeleton</location>
    </subcellularLocation>
</comment>
<dbReference type="GO" id="GO:0031581">
    <property type="term" value="P:hemidesmosome assembly"/>
    <property type="evidence" value="ECO:0007669"/>
    <property type="project" value="TreeGrafter"/>
</dbReference>
<accession>A0A7J5XU98</accession>
<dbReference type="FunFam" id="1.10.418.10:FF:000048">
    <property type="entry name" value="Short stop, isoform B"/>
    <property type="match status" value="1"/>
</dbReference>
<dbReference type="Pfam" id="PF17902">
    <property type="entry name" value="SH3_10"/>
    <property type="match status" value="1"/>
</dbReference>
<evidence type="ECO:0000256" key="5">
    <source>
        <dbReference type="ARBA" id="ARBA00022737"/>
    </source>
</evidence>
<dbReference type="GO" id="GO:0003779">
    <property type="term" value="F:actin binding"/>
    <property type="evidence" value="ECO:0007669"/>
    <property type="project" value="UniProtKB-KW"/>
</dbReference>
<dbReference type="Pfam" id="PF21020">
    <property type="entry name" value="Spectrin_4"/>
    <property type="match status" value="1"/>
</dbReference>
<evidence type="ECO:0000313" key="14">
    <source>
        <dbReference type="Proteomes" id="UP000518266"/>
    </source>
</evidence>
<keyword evidence="5" id="KW-0677">Repeat</keyword>
<keyword evidence="14" id="KW-1185">Reference proteome</keyword>
<feature type="domain" description="SH3" evidence="11">
    <location>
        <begin position="767"/>
        <end position="824"/>
    </location>
</feature>
<feature type="coiled-coil region" evidence="9">
    <location>
        <begin position="694"/>
        <end position="750"/>
    </location>
</feature>
<dbReference type="GO" id="GO:0005925">
    <property type="term" value="C:focal adhesion"/>
    <property type="evidence" value="ECO:0007669"/>
    <property type="project" value="TreeGrafter"/>
</dbReference>
<dbReference type="SUPFAM" id="SSF46966">
    <property type="entry name" value="Spectrin repeat"/>
    <property type="match status" value="5"/>
</dbReference>
<dbReference type="InterPro" id="IPR001715">
    <property type="entry name" value="CH_dom"/>
</dbReference>
<reference evidence="13 14" key="1">
    <citation type="submission" date="2020-03" db="EMBL/GenBank/DDBJ databases">
        <title>Dissostichus mawsoni Genome sequencing and assembly.</title>
        <authorList>
            <person name="Park H."/>
        </authorList>
    </citation>
    <scope>NUCLEOTIDE SEQUENCE [LARGE SCALE GENOMIC DNA]</scope>
    <source>
        <strain evidence="13">DM0001</strain>
        <tissue evidence="13">Muscle</tissue>
    </source>
</reference>
<dbReference type="Pfam" id="PF21019">
    <property type="entry name" value="Spectrin_3"/>
    <property type="match status" value="1"/>
</dbReference>
<dbReference type="GO" id="GO:0045296">
    <property type="term" value="F:cadherin binding"/>
    <property type="evidence" value="ECO:0007669"/>
    <property type="project" value="TreeGrafter"/>
</dbReference>
<comment type="caution">
    <text evidence="13">The sequence shown here is derived from an EMBL/GenBank/DDBJ whole genome shotgun (WGS) entry which is preliminary data.</text>
</comment>
<evidence type="ECO:0000256" key="3">
    <source>
        <dbReference type="ARBA" id="ARBA00022443"/>
    </source>
</evidence>
<feature type="region of interest" description="Disordered" evidence="10">
    <location>
        <begin position="1466"/>
        <end position="1496"/>
    </location>
</feature>
<dbReference type="GO" id="GO:0048471">
    <property type="term" value="C:perinuclear region of cytoplasm"/>
    <property type="evidence" value="ECO:0007669"/>
    <property type="project" value="TreeGrafter"/>
</dbReference>
<sequence>MAMYYEPAFLPPNAEEQDFIQAYENVREKYRNVSSDGMDRERTPSEEGYYQGMLKATDGRKDERDRVQKKTFTKWVNKHLIKSQRHVTDLYEDLRDGHNLISLLEVLSGDTLPREKGRMRFHKLQNVQIALDFLRHRQVKLVNIRNDDIADGNPKLTLGLIWTILHFQVSSSISDIQIIGLPEDMTAKEKLLLWSQRMTDGYQNIRCDNFTTSWRDGKLFNASVPTSNQENLEQAFNVAERDLGVTRLLDPEDVDVPHPDEKSIITYVSSLYDVMPRMDELELRWQEYYELVTLLLQWIRHHVTIFGERKFPASYEEIELLWRQFSKFKDTELPCVQAGQVKVPPGYHPIDVEKEWGRLHVAILERERLLRIEFERLERLQRIVTKVQMESGTCDTQLSHLEALLQTDIRLLSAGKPAQHTAEVERELDNAEKQVRLLFNDVQVLKDERHLQAEQMVYHIHERLVNLRTDYNLRLKSSVTTTQVIRTSSNTIQQNSSKVRPDKDDVTLHYLKDLLIWVEENQIRIDESEWGSDLPSVESQLGSHRGLHQTIEDFRAKIERARADESQISPVSKGAYRDYMGKLDLHYGKLLNSSKSRLRNLDSLHAFISASTKELMWLNDKEEEEVNFDWSDKNPNMTAKKDNYSGLMRELELREKKDFTAALQTQWSWILQLCCCIEAHLKENTAYYQFFADVKEAQDKMKKMQENMKKKYSSDRTTTATRLEDLLQDAVEEKEQLNEYKTLATSLNKRAKSIIQLKPRNPTTSIKGKLPIQAVCDFKQQEITVHKGDECALLNNSQPFKWKVLNRSGNEAVVPSVCFMVPPVNKEAVDSVSSLDTGYQQIVTMWQTLHIDMKSLLSWQYLMRDFKLIRSWNITMLKSMKPEEYRLMMRNLELHYQDYMRDSQDSQLFGPDDRMQVEGDFTNSTQHFDSLLRSMEKGQQDETLCKNYISEIKDLRVRIEDCETSTLARIRKPVEKEPLKECNQKTTDQKKCQVKLESLKKDLDKVSVKTEEVLASPQKSVSAPVLRSELDLTVQKMDHAHMLSSVYLEKLKTVEMVIRNTQGAEGVLKQYEDCLREVHTVPSNVKEVESYRAKLKKMRAEAEGEQPVFDSLEEELQKSTTVSEKMSRVHSERDIELDHYRQNVSGLQERWKAVFTQMEIRHRELEQLGRQLGYYHESYDWLIHWITDAKERQENIQAVSITDSKTLKEQLSQEKKLLEEIENNKENVDECQKYAKAYINSIKDYELQLVAYNAKADPHASPLKKTKMDSASDNIIQEYVTLRTRYSELMTLTSQYIKFITETQRRLEDEEKAAKILKAEEQKKMADLQAELDKQKKLAEAHAKAIAKAEKEADELKHQMKQEVSKREVAALDAENQKKNIELELHELKNLSEQQINDKSQLVDDALQSRTKIEEEIYIIRIQLETTLNQKSTAETELKQLREKAAEAERLRKAAQEEAEKLHKQVIEETQKKRTAEEELKRKSEAEKEAAKQKQKALEDLENLKMQAEEAERKVKQAQIEKEKQIQIAHVAAEKSATAELQSTQRSFVEKTSKLEESLKQEHGTVLQLQQEAAHLKKQQEDALKAREEAEKELDKWRQKANEALRLRLQAEEEAHKKSLAQEEAEKQKEEAEREAKKSQS</sequence>
<dbReference type="OrthoDB" id="18740at2759"/>
<dbReference type="GO" id="GO:0042060">
    <property type="term" value="P:wound healing"/>
    <property type="evidence" value="ECO:0007669"/>
    <property type="project" value="TreeGrafter"/>
</dbReference>
<dbReference type="PROSITE" id="PS00019">
    <property type="entry name" value="ACTININ_1"/>
    <property type="match status" value="1"/>
</dbReference>
<gene>
    <name evidence="13" type="ORF">F7725_018854</name>
</gene>
<evidence type="ECO:0000256" key="8">
    <source>
        <dbReference type="PROSITE-ProRule" id="PRU00192"/>
    </source>
</evidence>
<dbReference type="GO" id="GO:0030056">
    <property type="term" value="C:hemidesmosome"/>
    <property type="evidence" value="ECO:0007669"/>
    <property type="project" value="TreeGrafter"/>
</dbReference>
<feature type="region of interest" description="Disordered" evidence="10">
    <location>
        <begin position="1578"/>
        <end position="1597"/>
    </location>
</feature>
<keyword evidence="3 8" id="KW-0728">SH3 domain</keyword>
<evidence type="ECO:0000259" key="11">
    <source>
        <dbReference type="PROSITE" id="PS50002"/>
    </source>
</evidence>
<feature type="region of interest" description="Disordered" evidence="10">
    <location>
        <begin position="1609"/>
        <end position="1641"/>
    </location>
</feature>
<evidence type="ECO:0000256" key="10">
    <source>
        <dbReference type="SAM" id="MobiDB-lite"/>
    </source>
</evidence>
<dbReference type="PANTHER" id="PTHR23169">
    <property type="entry name" value="ENVOPLAKIN"/>
    <property type="match status" value="1"/>
</dbReference>
<feature type="coiled-coil region" evidence="9">
    <location>
        <begin position="1204"/>
        <end position="1231"/>
    </location>
</feature>
<evidence type="ECO:0000256" key="4">
    <source>
        <dbReference type="ARBA" id="ARBA00022553"/>
    </source>
</evidence>
<evidence type="ECO:0000313" key="13">
    <source>
        <dbReference type="EMBL" id="KAF3840137.1"/>
    </source>
</evidence>
<dbReference type="GO" id="GO:0045104">
    <property type="term" value="P:intermediate filament cytoskeleton organization"/>
    <property type="evidence" value="ECO:0007669"/>
    <property type="project" value="InterPro"/>
</dbReference>
<dbReference type="PROSITE" id="PS50021">
    <property type="entry name" value="CH"/>
    <property type="match status" value="1"/>
</dbReference>
<protein>
    <recommendedName>
        <fullName evidence="15">Plectin-like</fullName>
    </recommendedName>
</protein>
<evidence type="ECO:0000256" key="6">
    <source>
        <dbReference type="ARBA" id="ARBA00023203"/>
    </source>
</evidence>
<dbReference type="SUPFAM" id="SSF47576">
    <property type="entry name" value="Calponin-homology domain, CH-domain"/>
    <property type="match status" value="1"/>
</dbReference>
<dbReference type="CDD" id="cd21188">
    <property type="entry name" value="CH_PLEC-like_rpt1"/>
    <property type="match status" value="1"/>
</dbReference>
<dbReference type="InterPro" id="IPR043197">
    <property type="entry name" value="Plakin"/>
</dbReference>
<keyword evidence="4" id="KW-0597">Phosphoprotein</keyword>
<dbReference type="Gene3D" id="1.20.58.60">
    <property type="match status" value="7"/>
</dbReference>
<evidence type="ECO:0008006" key="15">
    <source>
        <dbReference type="Google" id="ProtNLM"/>
    </source>
</evidence>
<dbReference type="InterPro" id="IPR001589">
    <property type="entry name" value="Actinin_actin-bd_CS"/>
</dbReference>
<evidence type="ECO:0000256" key="2">
    <source>
        <dbReference type="ARBA" id="ARBA00004316"/>
    </source>
</evidence>
<dbReference type="Pfam" id="PF21097">
    <property type="entry name" value="SR_plectin_7"/>
    <property type="match status" value="1"/>
</dbReference>
<dbReference type="GO" id="GO:0042995">
    <property type="term" value="C:cell projection"/>
    <property type="evidence" value="ECO:0007669"/>
    <property type="project" value="UniProtKB-SubCell"/>
</dbReference>
<dbReference type="Pfam" id="PF18373">
    <property type="entry name" value="Spectrin_2"/>
    <property type="match status" value="1"/>
</dbReference>
<dbReference type="SMART" id="SM00033">
    <property type="entry name" value="CH"/>
    <property type="match status" value="2"/>
</dbReference>
<dbReference type="GO" id="GO:0008307">
    <property type="term" value="F:structural constituent of muscle"/>
    <property type="evidence" value="ECO:0007669"/>
    <property type="project" value="TreeGrafter"/>
</dbReference>
<keyword evidence="9" id="KW-0175">Coiled coil</keyword>
<dbReference type="GO" id="GO:0042383">
    <property type="term" value="C:sarcolemma"/>
    <property type="evidence" value="ECO:0007669"/>
    <property type="project" value="TreeGrafter"/>
</dbReference>
<evidence type="ECO:0000256" key="7">
    <source>
        <dbReference type="ARBA" id="ARBA00023273"/>
    </source>
</evidence>
<dbReference type="Gene3D" id="1.20.5.580">
    <property type="entry name" value="Single Helix bin"/>
    <property type="match status" value="1"/>
</dbReference>
<dbReference type="Gene3D" id="1.10.418.10">
    <property type="entry name" value="Calponin-like domain"/>
    <property type="match status" value="2"/>
</dbReference>
<evidence type="ECO:0000256" key="1">
    <source>
        <dbReference type="ARBA" id="ARBA00004245"/>
    </source>
</evidence>
<dbReference type="InterPro" id="IPR001452">
    <property type="entry name" value="SH3_domain"/>
</dbReference>
<name>A0A7J5XU98_DISMA</name>
<feature type="coiled-coil region" evidence="9">
    <location>
        <begin position="1300"/>
        <end position="1398"/>
    </location>
</feature>
<dbReference type="GO" id="GO:0005882">
    <property type="term" value="C:intermediate filament"/>
    <property type="evidence" value="ECO:0007669"/>
    <property type="project" value="TreeGrafter"/>
</dbReference>
<dbReference type="InterPro" id="IPR036872">
    <property type="entry name" value="CH_dom_sf"/>
</dbReference>
<organism evidence="13 14">
    <name type="scientific">Dissostichus mawsoni</name>
    <name type="common">Antarctic cod</name>
    <dbReference type="NCBI Taxonomy" id="36200"/>
    <lineage>
        <taxon>Eukaryota</taxon>
        <taxon>Metazoa</taxon>
        <taxon>Chordata</taxon>
        <taxon>Craniata</taxon>
        <taxon>Vertebrata</taxon>
        <taxon>Euteleostomi</taxon>
        <taxon>Actinopterygii</taxon>
        <taxon>Neopterygii</taxon>
        <taxon>Teleostei</taxon>
        <taxon>Neoteleostei</taxon>
        <taxon>Acanthomorphata</taxon>
        <taxon>Eupercaria</taxon>
        <taxon>Perciformes</taxon>
        <taxon>Notothenioidei</taxon>
        <taxon>Nototheniidae</taxon>
        <taxon>Dissostichus</taxon>
    </lineage>
</organism>
<dbReference type="PROSITE" id="PS50002">
    <property type="entry name" value="SH3"/>
    <property type="match status" value="1"/>
</dbReference>